<dbReference type="Pfam" id="PF25036">
    <property type="entry name" value="VPS13_VAB"/>
    <property type="match status" value="1"/>
</dbReference>
<evidence type="ECO:0000259" key="2">
    <source>
        <dbReference type="Pfam" id="PF25037"/>
    </source>
</evidence>
<reference evidence="3" key="1">
    <citation type="submission" date="2022-11" db="EMBL/GenBank/DDBJ databases">
        <authorList>
            <person name="Hyden B.L."/>
            <person name="Feng K."/>
            <person name="Yates T."/>
            <person name="Jawdy S."/>
            <person name="Smart L.B."/>
            <person name="Muchero W."/>
        </authorList>
    </citation>
    <scope>NUCLEOTIDE SEQUENCE</scope>
    <source>
        <tissue evidence="3">Shoot tip</tissue>
    </source>
</reference>
<comment type="caution">
    <text evidence="3">The sequence shown here is derived from an EMBL/GenBank/DDBJ whole genome shotgun (WGS) entry which is preliminary data.</text>
</comment>
<dbReference type="EMBL" id="JAPFFL010000007">
    <property type="protein sequence ID" value="KAJ6714894.1"/>
    <property type="molecule type" value="Genomic_DNA"/>
</dbReference>
<feature type="domain" description="Vacuolar protein sorting-associated protein 13 VPS13 adaptor binding" evidence="1">
    <location>
        <begin position="6"/>
        <end position="101"/>
    </location>
</feature>
<dbReference type="GO" id="GO:0006623">
    <property type="term" value="P:protein targeting to vacuole"/>
    <property type="evidence" value="ECO:0007669"/>
    <property type="project" value="TreeGrafter"/>
</dbReference>
<dbReference type="InterPro" id="IPR009543">
    <property type="entry name" value="VPS13_VAB"/>
</dbReference>
<dbReference type="InterPro" id="IPR056748">
    <property type="entry name" value="VPS13-like_C"/>
</dbReference>
<dbReference type="GO" id="GO:0045053">
    <property type="term" value="P:protein retention in Golgi apparatus"/>
    <property type="evidence" value="ECO:0007669"/>
    <property type="project" value="TreeGrafter"/>
</dbReference>
<dbReference type="AlphaFoldDB" id="A0A9Q0TNH1"/>
<dbReference type="Proteomes" id="UP001151529">
    <property type="component" value="Chromosome 1"/>
</dbReference>
<feature type="domain" description="Intermembrane lipid transfer protein VPS13-like C-terminal" evidence="2">
    <location>
        <begin position="507"/>
        <end position="531"/>
    </location>
</feature>
<dbReference type="InterPro" id="IPR026847">
    <property type="entry name" value="VPS13"/>
</dbReference>
<accession>A0A9Q0TNH1</accession>
<protein>
    <submittedName>
        <fullName evidence="3">VACUOLAR PROTEIN SORTING-ASSOCIATED PROTEIN VPS13</fullName>
    </submittedName>
</protein>
<keyword evidence="4" id="KW-1185">Reference proteome</keyword>
<evidence type="ECO:0000313" key="4">
    <source>
        <dbReference type="Proteomes" id="UP001151529"/>
    </source>
</evidence>
<evidence type="ECO:0000313" key="3">
    <source>
        <dbReference type="EMBL" id="KAJ6714894.1"/>
    </source>
</evidence>
<name>A0A9Q0TNH1_SALVM</name>
<gene>
    <name evidence="3" type="ORF">OIU85_026403</name>
</gene>
<proteinExistence type="predicted"/>
<dbReference type="PANTHER" id="PTHR16166">
    <property type="entry name" value="VACUOLAR PROTEIN SORTING-ASSOCIATED PROTEIN VPS13"/>
    <property type="match status" value="1"/>
</dbReference>
<dbReference type="PANTHER" id="PTHR16166:SF137">
    <property type="entry name" value="PLECKSTRIN HOMOLOGY (PH) DOMAIN-CONTAINING PROTEIN"/>
    <property type="match status" value="1"/>
</dbReference>
<evidence type="ECO:0000259" key="1">
    <source>
        <dbReference type="Pfam" id="PF25036"/>
    </source>
</evidence>
<dbReference type="Pfam" id="PF25037">
    <property type="entry name" value="VPS13_C"/>
    <property type="match status" value="1"/>
</dbReference>
<dbReference type="OrthoDB" id="428159at2759"/>
<sequence>MVRLQDTEWSFPVQISKEDTIFLVLRGQNHSWIFLRTEIRGYEEGSRFIVVFRPGSSDGPIRIENRTDKMISIRQSGFGDISYIKLEPLSTKKFAWEDPYGQKIVDAMIDSDSRNTIWKLDMEGTGISSAEDAELGLQFHVVEMGDVKVGRFTKREESMSLTPAGNQGTSHTQSAMQNAAVPVEFVVELGVVGISVVDHRPKELSYVYLESVFVSYSTGYDGGTTSRFKLILGNLQIDNQLPLTLMPVLLAPEQTSDTHHPVFKMTFTIRNESTDGIQVTDKVWRLNIHEPIIWALVDFYNNLHLDRIPQSSNVTEVDPEIQIGLIDVSEIRLKVSLETEPSQRPHGVLGVWSPILSAVGNALKIQVHLRRVMHTNRFMRKSSIAPAIQNLKDLLSFQLMDSFFNYAQSRLGQEESLGVGDGIIQGSEAFAQGVAFGVSGVLTKPVESARQNGFLGLAHGIGRAFIGFIVQPVSGALDFFSLTVDGIGASCSKCLGALNNKTAPQRIRNPRAIHADGILREYSEKEASGQVQCLENYNFQELKLTFCISYRTQHENYLSFF</sequence>
<organism evidence="3 4">
    <name type="scientific">Salix viminalis</name>
    <name type="common">Common osier</name>
    <name type="synonym">Basket willow</name>
    <dbReference type="NCBI Taxonomy" id="40686"/>
    <lineage>
        <taxon>Eukaryota</taxon>
        <taxon>Viridiplantae</taxon>
        <taxon>Streptophyta</taxon>
        <taxon>Embryophyta</taxon>
        <taxon>Tracheophyta</taxon>
        <taxon>Spermatophyta</taxon>
        <taxon>Magnoliopsida</taxon>
        <taxon>eudicotyledons</taxon>
        <taxon>Gunneridae</taxon>
        <taxon>Pentapetalae</taxon>
        <taxon>rosids</taxon>
        <taxon>fabids</taxon>
        <taxon>Malpighiales</taxon>
        <taxon>Salicaceae</taxon>
        <taxon>Saliceae</taxon>
        <taxon>Salix</taxon>
    </lineage>
</organism>
<reference evidence="3" key="2">
    <citation type="journal article" date="2023" name="Int. J. Mol. Sci.">
        <title>De Novo Assembly and Annotation of 11 Diverse Shrub Willow (Salix) Genomes Reveals Novel Gene Organization in Sex-Linked Regions.</title>
        <authorList>
            <person name="Hyden B."/>
            <person name="Feng K."/>
            <person name="Yates T.B."/>
            <person name="Jawdy S."/>
            <person name="Cereghino C."/>
            <person name="Smart L.B."/>
            <person name="Muchero W."/>
        </authorList>
    </citation>
    <scope>NUCLEOTIDE SEQUENCE [LARGE SCALE GENOMIC DNA]</scope>
    <source>
        <tissue evidence="3">Shoot tip</tissue>
    </source>
</reference>